<feature type="chain" id="PRO_5046666367" evidence="4">
    <location>
        <begin position="30"/>
        <end position="336"/>
    </location>
</feature>
<dbReference type="RefSeq" id="WP_275822836.1">
    <property type="nucleotide sequence ID" value="NZ_JARHUD010000006.1"/>
</dbReference>
<sequence length="336" mass="37102">MNLRTGLLSRTALAASVALSLGLVATAQAQDVIEVHNTMSAGGSEEAAMLRFKEIVEERSDGSFEVNVYSGGQLGDEVEVLELLNLGQTQMALTGGAFMGQYAPEYDAVSVPFVFPNWGAVEHYIMETESGQAMQQVSRERGNLHYIGPQMRAFRHMTSTPAINSPDDLEGLKMRLPQIPVWVDVWEELGVQAVVIPAPDIYLAMRTGQVEAHENSLASPYTRQLWEVQDHIITTSHLSFPWHWVASAPWWDGLDEADQEMLTEAVHEARQHGYEVELEKDEFYREGLIENGMTFIDVDQAPFREKAAPAVERALADKADSVAADIEAAIAATEGQ</sequence>
<dbReference type="PANTHER" id="PTHR33376">
    <property type="match status" value="1"/>
</dbReference>
<feature type="signal peptide" evidence="4">
    <location>
        <begin position="1"/>
        <end position="29"/>
    </location>
</feature>
<evidence type="ECO:0000256" key="3">
    <source>
        <dbReference type="ARBA" id="ARBA00022729"/>
    </source>
</evidence>
<organism evidence="5 6">
    <name type="scientific">Aquibaculum arenosum</name>
    <dbReference type="NCBI Taxonomy" id="3032591"/>
    <lineage>
        <taxon>Bacteria</taxon>
        <taxon>Pseudomonadati</taxon>
        <taxon>Pseudomonadota</taxon>
        <taxon>Alphaproteobacteria</taxon>
        <taxon>Rhodospirillales</taxon>
        <taxon>Rhodovibrionaceae</taxon>
        <taxon>Aquibaculum</taxon>
    </lineage>
</organism>
<dbReference type="Gene3D" id="3.40.190.170">
    <property type="entry name" value="Bacterial extracellular solute-binding protein, family 7"/>
    <property type="match status" value="1"/>
</dbReference>
<dbReference type="Proteomes" id="UP001215503">
    <property type="component" value="Unassembled WGS sequence"/>
</dbReference>
<protein>
    <submittedName>
        <fullName evidence="5">TRAP transporter substrate-binding protein</fullName>
    </submittedName>
</protein>
<gene>
    <name evidence="5" type="ORF">P2G67_10575</name>
</gene>
<evidence type="ECO:0000313" key="5">
    <source>
        <dbReference type="EMBL" id="MDF2096420.1"/>
    </source>
</evidence>
<comment type="similarity">
    <text evidence="1">Belongs to the bacterial solute-binding protein 7 family.</text>
</comment>
<evidence type="ECO:0000256" key="4">
    <source>
        <dbReference type="SAM" id="SignalP"/>
    </source>
</evidence>
<proteinExistence type="inferred from homology"/>
<name>A0ABT5YN65_9PROT</name>
<dbReference type="InterPro" id="IPR038404">
    <property type="entry name" value="TRAP_DctP_sf"/>
</dbReference>
<evidence type="ECO:0000256" key="1">
    <source>
        <dbReference type="ARBA" id="ARBA00009023"/>
    </source>
</evidence>
<accession>A0ABT5YN65</accession>
<dbReference type="CDD" id="cd13603">
    <property type="entry name" value="PBP2_TRAP_Siap_TeaA_like"/>
    <property type="match status" value="1"/>
</dbReference>
<evidence type="ECO:0000256" key="2">
    <source>
        <dbReference type="ARBA" id="ARBA00022448"/>
    </source>
</evidence>
<reference evidence="5 6" key="1">
    <citation type="submission" date="2023-03" db="EMBL/GenBank/DDBJ databases">
        <title>Fodinicurvata sp. CAU 1616 isolated from sea sendiment.</title>
        <authorList>
            <person name="Kim W."/>
        </authorList>
    </citation>
    <scope>NUCLEOTIDE SEQUENCE [LARGE SCALE GENOMIC DNA]</scope>
    <source>
        <strain evidence="5 6">CAU 1616</strain>
    </source>
</reference>
<dbReference type="EMBL" id="JARHUD010000006">
    <property type="protein sequence ID" value="MDF2096420.1"/>
    <property type="molecule type" value="Genomic_DNA"/>
</dbReference>
<keyword evidence="3 4" id="KW-0732">Signal</keyword>
<keyword evidence="6" id="KW-1185">Reference proteome</keyword>
<dbReference type="Pfam" id="PF03480">
    <property type="entry name" value="DctP"/>
    <property type="match status" value="1"/>
</dbReference>
<evidence type="ECO:0000313" key="6">
    <source>
        <dbReference type="Proteomes" id="UP001215503"/>
    </source>
</evidence>
<keyword evidence="2" id="KW-0813">Transport</keyword>
<comment type="caution">
    <text evidence="5">The sequence shown here is derived from an EMBL/GenBank/DDBJ whole genome shotgun (WGS) entry which is preliminary data.</text>
</comment>
<dbReference type="PANTHER" id="PTHR33376:SF7">
    <property type="entry name" value="C4-DICARBOXYLATE-BINDING PROTEIN DCTB"/>
    <property type="match status" value="1"/>
</dbReference>
<dbReference type="InterPro" id="IPR018389">
    <property type="entry name" value="DctP_fam"/>
</dbReference>
<dbReference type="NCBIfam" id="NF037995">
    <property type="entry name" value="TRAP_S1"/>
    <property type="match status" value="1"/>
</dbReference>